<keyword evidence="1" id="KW-0347">Helicase</keyword>
<dbReference type="GO" id="GO:0004386">
    <property type="term" value="F:helicase activity"/>
    <property type="evidence" value="ECO:0007669"/>
    <property type="project" value="UniProtKB-KW"/>
</dbReference>
<accession>A0A0W0YA88</accession>
<reference evidence="1 2" key="1">
    <citation type="submission" date="2015-11" db="EMBL/GenBank/DDBJ databases">
        <title>Genomic analysis of 38 Legionella species identifies large and diverse effector repertoires.</title>
        <authorList>
            <person name="Burstein D."/>
            <person name="Amaro F."/>
            <person name="Zusman T."/>
            <person name="Lifshitz Z."/>
            <person name="Cohen O."/>
            <person name="Gilbert J.A."/>
            <person name="Pupko T."/>
            <person name="Shuman H.A."/>
            <person name="Segal G."/>
        </authorList>
    </citation>
    <scope>NUCLEOTIDE SEQUENCE [LARGE SCALE GENOMIC DNA]</scope>
    <source>
        <strain evidence="1 2">SC-63-C7</strain>
    </source>
</reference>
<sequence length="266" mass="30331">MSLPKTIPSIQSLKQSAKLLASTKNIQLSQALDLVANEYGFTHWTLFLKYFKSIRINNIESLWQSFLPGEMILLSAPEGAGKMSLALNVAAYAAKKYVSVKYFSMHVSASFIIERLNKIVGPNLVGDWLTRQYLTVEERSFEQKTLIEEIQNNKPGSLLIIDYLQAIKSHDGTDPYRDFLQKIKLIAQQHASRVLILSQINEESSADSLDYIAGGRSIGKHFSHAIHIEQQHIENRNHRGIVLVKSIHYQKQKSLLQFNNENYRFV</sequence>
<gene>
    <name evidence="1" type="ORF">Lsan_4025</name>
</gene>
<dbReference type="InterPro" id="IPR027417">
    <property type="entry name" value="P-loop_NTPase"/>
</dbReference>
<comment type="caution">
    <text evidence="1">The sequence shown here is derived from an EMBL/GenBank/DDBJ whole genome shotgun (WGS) entry which is preliminary data.</text>
</comment>
<evidence type="ECO:0000313" key="2">
    <source>
        <dbReference type="Proteomes" id="UP000054703"/>
    </source>
</evidence>
<keyword evidence="1" id="KW-0547">Nucleotide-binding</keyword>
<dbReference type="STRING" id="45074.Lsan_4025"/>
<organism evidence="1 2">
    <name type="scientific">Legionella santicrucis</name>
    <dbReference type="NCBI Taxonomy" id="45074"/>
    <lineage>
        <taxon>Bacteria</taxon>
        <taxon>Pseudomonadati</taxon>
        <taxon>Pseudomonadota</taxon>
        <taxon>Gammaproteobacteria</taxon>
        <taxon>Legionellales</taxon>
        <taxon>Legionellaceae</taxon>
        <taxon>Legionella</taxon>
    </lineage>
</organism>
<proteinExistence type="predicted"/>
<dbReference type="OrthoDB" id="5650619at2"/>
<keyword evidence="1" id="KW-0378">Hydrolase</keyword>
<dbReference type="AlphaFoldDB" id="A0A0W0YA88"/>
<dbReference type="RefSeq" id="WP_058515898.1">
    <property type="nucleotide sequence ID" value="NZ_CAAAIH010000066.1"/>
</dbReference>
<dbReference type="Proteomes" id="UP000054703">
    <property type="component" value="Unassembled WGS sequence"/>
</dbReference>
<name>A0A0W0YA88_9GAMM</name>
<dbReference type="Gene3D" id="3.40.50.300">
    <property type="entry name" value="P-loop containing nucleotide triphosphate hydrolases"/>
    <property type="match status" value="1"/>
</dbReference>
<evidence type="ECO:0000313" key="1">
    <source>
        <dbReference type="EMBL" id="KTD53615.1"/>
    </source>
</evidence>
<dbReference type="SUPFAM" id="SSF52540">
    <property type="entry name" value="P-loop containing nucleoside triphosphate hydrolases"/>
    <property type="match status" value="1"/>
</dbReference>
<dbReference type="PATRIC" id="fig|45074.5.peg.4321"/>
<keyword evidence="2" id="KW-1185">Reference proteome</keyword>
<keyword evidence="1" id="KW-0067">ATP-binding</keyword>
<dbReference type="EMBL" id="LNYU01000091">
    <property type="protein sequence ID" value="KTD53615.1"/>
    <property type="molecule type" value="Genomic_DNA"/>
</dbReference>
<protein>
    <submittedName>
        <fullName evidence="1">Replicative DNA helicase</fullName>
    </submittedName>
</protein>